<comment type="caution">
    <text evidence="1">The sequence shown here is derived from an EMBL/GenBank/DDBJ whole genome shotgun (WGS) entry which is preliminary data.</text>
</comment>
<protein>
    <submittedName>
        <fullName evidence="1">Uncharacterized protein</fullName>
    </submittedName>
</protein>
<evidence type="ECO:0000313" key="1">
    <source>
        <dbReference type="EMBL" id="KAJ7533779.1"/>
    </source>
</evidence>
<sequence length="463" mass="52130">MTSDNKEVVREFICKICPSQTRPNYTYFLSNLDLLFALNPEYIRKVFYFRTKGADGVSKLSIQSLKDSLSRVLSLYPILAGRLKKGESGRLKVDVNGEGIPFIEAKTNARLEDWQDLRLCDIQQELNPKDSFIRDICKAPPIRVQVTTFSCGSIALGLSSLHILADGLSTIEFVKAWGEIHRGAEVSNKPQFESMRLRARDPPQVSILSADEIFASCKPLVSLPSSAPVNSSIGYRTTTFRISRRMIDKCIKDVETGAFSCGPPSSFEALSALFWRAVTRARGVEDSSFTTYVFPVSLRGRLQPPLPKGYFGNAVILAQVTAAAKDIKSNDFSFAASLIHKRVQMVDSEFIQSAIDWMELRLQQQHAIGVGFELTGKNLINTSFANFPVYEIDFGWRKLDHFEFTMHEDSPVDGLLYILPSPPDAGGDNSREVKLRLREDHLERMLHDPQFQPYFPQELSFYS</sequence>
<organism evidence="1 2">
    <name type="scientific">Diphasiastrum complanatum</name>
    <name type="common">Issler's clubmoss</name>
    <name type="synonym">Lycopodium complanatum</name>
    <dbReference type="NCBI Taxonomy" id="34168"/>
    <lineage>
        <taxon>Eukaryota</taxon>
        <taxon>Viridiplantae</taxon>
        <taxon>Streptophyta</taxon>
        <taxon>Embryophyta</taxon>
        <taxon>Tracheophyta</taxon>
        <taxon>Lycopodiopsida</taxon>
        <taxon>Lycopodiales</taxon>
        <taxon>Lycopodiaceae</taxon>
        <taxon>Lycopodioideae</taxon>
        <taxon>Diphasiastrum</taxon>
    </lineage>
</organism>
<name>A0ACC2BVK7_DIPCM</name>
<dbReference type="Proteomes" id="UP001162992">
    <property type="component" value="Chromosome 13"/>
</dbReference>
<evidence type="ECO:0000313" key="2">
    <source>
        <dbReference type="Proteomes" id="UP001162992"/>
    </source>
</evidence>
<dbReference type="EMBL" id="CM055104">
    <property type="protein sequence ID" value="KAJ7533779.1"/>
    <property type="molecule type" value="Genomic_DNA"/>
</dbReference>
<gene>
    <name evidence="1" type="ORF">O6H91_13G064400</name>
</gene>
<reference evidence="2" key="1">
    <citation type="journal article" date="2024" name="Proc. Natl. Acad. Sci. U.S.A.">
        <title>Extraordinary preservation of gene collinearity over three hundred million years revealed in homosporous lycophytes.</title>
        <authorList>
            <person name="Li C."/>
            <person name="Wickell D."/>
            <person name="Kuo L.Y."/>
            <person name="Chen X."/>
            <person name="Nie B."/>
            <person name="Liao X."/>
            <person name="Peng D."/>
            <person name="Ji J."/>
            <person name="Jenkins J."/>
            <person name="Williams M."/>
            <person name="Shu S."/>
            <person name="Plott C."/>
            <person name="Barry K."/>
            <person name="Rajasekar S."/>
            <person name="Grimwood J."/>
            <person name="Han X."/>
            <person name="Sun S."/>
            <person name="Hou Z."/>
            <person name="He W."/>
            <person name="Dai G."/>
            <person name="Sun C."/>
            <person name="Schmutz J."/>
            <person name="Leebens-Mack J.H."/>
            <person name="Li F.W."/>
            <person name="Wang L."/>
        </authorList>
    </citation>
    <scope>NUCLEOTIDE SEQUENCE [LARGE SCALE GENOMIC DNA]</scope>
    <source>
        <strain evidence="2">cv. PW_Plant_1</strain>
    </source>
</reference>
<keyword evidence="2" id="KW-1185">Reference proteome</keyword>
<accession>A0ACC2BVK7</accession>
<proteinExistence type="predicted"/>